<evidence type="ECO:0000313" key="5">
    <source>
        <dbReference type="EMBL" id="VDL29425.1"/>
    </source>
</evidence>
<dbReference type="AlphaFoldDB" id="A0A0R3SEP5"/>
<evidence type="ECO:0000256" key="2">
    <source>
        <dbReference type="ARBA" id="ARBA00010878"/>
    </source>
</evidence>
<dbReference type="GO" id="GO:0071013">
    <property type="term" value="C:catalytic step 2 spliceosome"/>
    <property type="evidence" value="ECO:0007669"/>
    <property type="project" value="TreeGrafter"/>
</dbReference>
<evidence type="ECO:0000256" key="4">
    <source>
        <dbReference type="SAM" id="MobiDB-lite"/>
    </source>
</evidence>
<feature type="region of interest" description="Disordered" evidence="4">
    <location>
        <begin position="1"/>
        <end position="40"/>
    </location>
</feature>
<evidence type="ECO:0000313" key="7">
    <source>
        <dbReference type="WBParaSite" id="HDID_0000325301-mRNA-1"/>
    </source>
</evidence>
<keyword evidence="3" id="KW-0539">Nucleus</keyword>
<dbReference type="CDD" id="cd23338">
    <property type="entry name" value="beta-trefoil_FSCN_FRG1"/>
    <property type="match status" value="1"/>
</dbReference>
<evidence type="ECO:0000256" key="1">
    <source>
        <dbReference type="ARBA" id="ARBA00004604"/>
    </source>
</evidence>
<gene>
    <name evidence="5" type="ORF">HDID_LOCUS3251</name>
</gene>
<accession>A0A0R3SEP5</accession>
<dbReference type="GO" id="GO:0005730">
    <property type="term" value="C:nucleolus"/>
    <property type="evidence" value="ECO:0007669"/>
    <property type="project" value="UniProtKB-SubCell"/>
</dbReference>
<dbReference type="SUPFAM" id="SSF50405">
    <property type="entry name" value="Actin-crosslinking proteins"/>
    <property type="match status" value="1"/>
</dbReference>
<organism evidence="7">
    <name type="scientific">Hymenolepis diminuta</name>
    <name type="common">Rat tapeworm</name>
    <dbReference type="NCBI Taxonomy" id="6216"/>
    <lineage>
        <taxon>Eukaryota</taxon>
        <taxon>Metazoa</taxon>
        <taxon>Spiralia</taxon>
        <taxon>Lophotrochozoa</taxon>
        <taxon>Platyhelminthes</taxon>
        <taxon>Cestoda</taxon>
        <taxon>Eucestoda</taxon>
        <taxon>Cyclophyllidea</taxon>
        <taxon>Hymenolepididae</taxon>
        <taxon>Hymenolepis</taxon>
    </lineage>
</organism>
<name>A0A0R3SEP5_HYMDI</name>
<dbReference type="GO" id="GO:0051015">
    <property type="term" value="F:actin filament binding"/>
    <property type="evidence" value="ECO:0007669"/>
    <property type="project" value="TreeGrafter"/>
</dbReference>
<dbReference type="OrthoDB" id="5539371at2759"/>
<comment type="subcellular location">
    <subcellularLocation>
        <location evidence="1">Nucleus</location>
        <location evidence="1">Nucleolus</location>
    </subcellularLocation>
</comment>
<dbReference type="EMBL" id="UYSG01000946">
    <property type="protein sequence ID" value="VDL29425.1"/>
    <property type="molecule type" value="Genomic_DNA"/>
</dbReference>
<dbReference type="Proteomes" id="UP000274504">
    <property type="component" value="Unassembled WGS sequence"/>
</dbReference>
<sequence length="288" mass="32198">MDPYANVKSGKLRFKGEKGESKKRKHKSSKRGSLRPSKVAKSAFNEDLEAHAGWWEISKFVDIIGPVAIQMTGLVPSQDTSTVIGSDQPKPFPPAYYLSASDDGFINLGPPRKSGEPPAPEEIFTAVKVSDTKVAFKTGYDKYITADTGAENIITAAADAIGPREQFEPIFQDGKTALLGFSNCFVSIDQASDRAICRAQKAGPTEMLIVRSNKDLTHNPLYDLPEEERHGTKKAELLYVRKFQSWQDKKIRLNREDTVALKEAKRDGNLHETMLDRREKMKSDRYCK</sequence>
<evidence type="ECO:0000313" key="6">
    <source>
        <dbReference type="Proteomes" id="UP000274504"/>
    </source>
</evidence>
<dbReference type="Gene3D" id="2.80.10.50">
    <property type="match status" value="1"/>
</dbReference>
<dbReference type="InterPro" id="IPR008999">
    <property type="entry name" value="Actin-crosslinking"/>
</dbReference>
<dbReference type="GO" id="GO:0055120">
    <property type="term" value="C:striated muscle dense body"/>
    <property type="evidence" value="ECO:0007669"/>
    <property type="project" value="TreeGrafter"/>
</dbReference>
<dbReference type="WBParaSite" id="HDID_0000325301-mRNA-1">
    <property type="protein sequence ID" value="HDID_0000325301-mRNA-1"/>
    <property type="gene ID" value="HDID_0000325301"/>
</dbReference>
<protein>
    <submittedName>
        <fullName evidence="7">Protein FRG1</fullName>
    </submittedName>
</protein>
<comment type="similarity">
    <text evidence="2">Belongs to the FRG1 family.</text>
</comment>
<reference evidence="7" key="1">
    <citation type="submission" date="2017-02" db="UniProtKB">
        <authorList>
            <consortium name="WormBaseParasite"/>
        </authorList>
    </citation>
    <scope>IDENTIFICATION</scope>
</reference>
<dbReference type="InterPro" id="IPR010414">
    <property type="entry name" value="FRG1"/>
</dbReference>
<dbReference type="PANTHER" id="PTHR12928">
    <property type="entry name" value="FRG1 PROTEIN"/>
    <property type="match status" value="1"/>
</dbReference>
<dbReference type="STRING" id="6216.A0A0R3SEP5"/>
<feature type="compositionally biased region" description="Basic residues" evidence="4">
    <location>
        <begin position="21"/>
        <end position="33"/>
    </location>
</feature>
<proteinExistence type="inferred from homology"/>
<dbReference type="PANTHER" id="PTHR12928:SF0">
    <property type="entry name" value="FSHD REGION GENE 1"/>
    <property type="match status" value="1"/>
</dbReference>
<evidence type="ECO:0000256" key="3">
    <source>
        <dbReference type="ARBA" id="ARBA00023242"/>
    </source>
</evidence>
<reference evidence="5 6" key="2">
    <citation type="submission" date="2018-11" db="EMBL/GenBank/DDBJ databases">
        <authorList>
            <consortium name="Pathogen Informatics"/>
        </authorList>
    </citation>
    <scope>NUCLEOTIDE SEQUENCE [LARGE SCALE GENOMIC DNA]</scope>
</reference>
<dbReference type="Pfam" id="PF06229">
    <property type="entry name" value="FRG1"/>
    <property type="match status" value="1"/>
</dbReference>